<dbReference type="PANTHER" id="PTHR11078">
    <property type="entry name" value="N UTILIZATION SUBSTANCE PROTEIN B-RELATED"/>
    <property type="match status" value="1"/>
</dbReference>
<evidence type="ECO:0000256" key="5">
    <source>
        <dbReference type="ARBA" id="ARBA00023163"/>
    </source>
</evidence>
<comment type="similarity">
    <text evidence="1 6">Belongs to the NusB family.</text>
</comment>
<comment type="function">
    <text evidence="6">Involved in transcription antitermination. Required for transcription of ribosomal RNA (rRNA) genes. Binds specifically to the boxA antiterminator sequence of the ribosomal RNA (rrn) operons.</text>
</comment>
<evidence type="ECO:0000256" key="3">
    <source>
        <dbReference type="ARBA" id="ARBA00022884"/>
    </source>
</evidence>
<dbReference type="Proteomes" id="UP001424741">
    <property type="component" value="Unassembled WGS sequence"/>
</dbReference>
<keyword evidence="4 6" id="KW-0805">Transcription regulation</keyword>
<dbReference type="InterPro" id="IPR006027">
    <property type="entry name" value="NusB_RsmB_TIM44"/>
</dbReference>
<gene>
    <name evidence="6 8" type="primary">nusB</name>
    <name evidence="8" type="ORF">Rhal01_00973</name>
</gene>
<organism evidence="8 9">
    <name type="scientific">Rubritalea halochordaticola</name>
    <dbReference type="NCBI Taxonomy" id="714537"/>
    <lineage>
        <taxon>Bacteria</taxon>
        <taxon>Pseudomonadati</taxon>
        <taxon>Verrucomicrobiota</taxon>
        <taxon>Verrucomicrobiia</taxon>
        <taxon>Verrucomicrobiales</taxon>
        <taxon>Rubritaleaceae</taxon>
        <taxon>Rubritalea</taxon>
    </lineage>
</organism>
<reference evidence="8 9" key="1">
    <citation type="submission" date="2024-02" db="EMBL/GenBank/DDBJ databases">
        <title>Rubritalea halochordaticola NBRC 107102.</title>
        <authorList>
            <person name="Ichikawa N."/>
            <person name="Katano-Makiyama Y."/>
            <person name="Hidaka K."/>
        </authorList>
    </citation>
    <scope>NUCLEOTIDE SEQUENCE [LARGE SCALE GENOMIC DNA]</scope>
    <source>
        <strain evidence="8 9">NBRC 107102</strain>
    </source>
</reference>
<accession>A0ABP9UZL7</accession>
<evidence type="ECO:0000259" key="7">
    <source>
        <dbReference type="Pfam" id="PF01029"/>
    </source>
</evidence>
<comment type="caution">
    <text evidence="8">The sequence shown here is derived from an EMBL/GenBank/DDBJ whole genome shotgun (WGS) entry which is preliminary data.</text>
</comment>
<evidence type="ECO:0000256" key="6">
    <source>
        <dbReference type="HAMAP-Rule" id="MF_00073"/>
    </source>
</evidence>
<dbReference type="PANTHER" id="PTHR11078:SF3">
    <property type="entry name" value="ANTITERMINATION NUSB DOMAIN-CONTAINING PROTEIN"/>
    <property type="match status" value="1"/>
</dbReference>
<dbReference type="EMBL" id="BAABRL010000002">
    <property type="protein sequence ID" value="GAA5494809.1"/>
    <property type="molecule type" value="Genomic_DNA"/>
</dbReference>
<dbReference type="Pfam" id="PF01029">
    <property type="entry name" value="NusB"/>
    <property type="match status" value="1"/>
</dbReference>
<keyword evidence="9" id="KW-1185">Reference proteome</keyword>
<proteinExistence type="inferred from homology"/>
<sequence length="311" mass="35515">MHSRREIRESAIQFLYSSDLEGGASAEDLCETFWALVLESDHNKLTKATVKAILHFNQGRQGRFTKLIDRAPEADSIIGAHPDAEKLKLKLAEILKLENNWQALVDRIKRLFKPDSETADPELLDLIEKFFSLNRSLTIQRREWNLLLQDFPVINRQLESIKASINALQRVSDRIDMVESPDKFPDHPDIKHLRETSEDLNHFRKEVDSLSSAVLNRKADLDSKIAEIVSNYRPERIDPVDRAILRLGIYEICFREDIPTPVAINEAIEISRRFGSTDSPRFINGVLDAIAKGSKEQIAPVEPSSPQENEQ</sequence>
<dbReference type="Gene3D" id="1.10.940.10">
    <property type="entry name" value="NusB-like"/>
    <property type="match status" value="1"/>
</dbReference>
<evidence type="ECO:0000313" key="9">
    <source>
        <dbReference type="Proteomes" id="UP001424741"/>
    </source>
</evidence>
<keyword evidence="3 6" id="KW-0694">RNA-binding</keyword>
<dbReference type="InterPro" id="IPR011605">
    <property type="entry name" value="NusB_fam"/>
</dbReference>
<evidence type="ECO:0000256" key="2">
    <source>
        <dbReference type="ARBA" id="ARBA00022814"/>
    </source>
</evidence>
<evidence type="ECO:0000313" key="8">
    <source>
        <dbReference type="EMBL" id="GAA5494809.1"/>
    </source>
</evidence>
<dbReference type="SUPFAM" id="SSF48013">
    <property type="entry name" value="NusB-like"/>
    <property type="match status" value="1"/>
</dbReference>
<dbReference type="RefSeq" id="WP_346187701.1">
    <property type="nucleotide sequence ID" value="NZ_BAABRL010000002.1"/>
</dbReference>
<name>A0ABP9UZL7_9BACT</name>
<dbReference type="NCBIfam" id="TIGR01951">
    <property type="entry name" value="nusB"/>
    <property type="match status" value="1"/>
</dbReference>
<evidence type="ECO:0000256" key="1">
    <source>
        <dbReference type="ARBA" id="ARBA00005952"/>
    </source>
</evidence>
<protein>
    <recommendedName>
        <fullName evidence="6">Transcription antitermination protein NusB</fullName>
    </recommendedName>
    <alternativeName>
        <fullName evidence="6">Antitermination factor NusB</fullName>
    </alternativeName>
</protein>
<evidence type="ECO:0000256" key="4">
    <source>
        <dbReference type="ARBA" id="ARBA00023015"/>
    </source>
</evidence>
<dbReference type="HAMAP" id="MF_00073">
    <property type="entry name" value="NusB"/>
    <property type="match status" value="1"/>
</dbReference>
<keyword evidence="5 6" id="KW-0804">Transcription</keyword>
<dbReference type="InterPro" id="IPR035926">
    <property type="entry name" value="NusB-like_sf"/>
</dbReference>
<keyword evidence="2 6" id="KW-0889">Transcription antitermination</keyword>
<feature type="domain" description="NusB/RsmB/TIM44" evidence="7">
    <location>
        <begin position="204"/>
        <end position="292"/>
    </location>
</feature>